<evidence type="ECO:0000313" key="2">
    <source>
        <dbReference type="Proteomes" id="UP000253303"/>
    </source>
</evidence>
<evidence type="ECO:0000313" key="1">
    <source>
        <dbReference type="EMBL" id="RBQ16999.1"/>
    </source>
</evidence>
<reference evidence="1 2" key="1">
    <citation type="submission" date="2018-06" db="EMBL/GenBank/DDBJ databases">
        <title>Sphaerisporangium craniellae sp. nov., isolated from a marine sponge in the South China Sea.</title>
        <authorList>
            <person name="Li L."/>
        </authorList>
    </citation>
    <scope>NUCLEOTIDE SEQUENCE [LARGE SCALE GENOMIC DNA]</scope>
    <source>
        <strain evidence="1 2">LHW63015</strain>
    </source>
</reference>
<comment type="caution">
    <text evidence="1">The sequence shown here is derived from an EMBL/GenBank/DDBJ whole genome shotgun (WGS) entry which is preliminary data.</text>
</comment>
<accession>A0A366LUG8</accession>
<proteinExistence type="predicted"/>
<gene>
    <name evidence="1" type="ORF">DP939_26255</name>
</gene>
<dbReference type="Proteomes" id="UP000253303">
    <property type="component" value="Unassembled WGS sequence"/>
</dbReference>
<dbReference type="AlphaFoldDB" id="A0A366LUG8"/>
<keyword evidence="2" id="KW-1185">Reference proteome</keyword>
<organism evidence="1 2">
    <name type="scientific">Spongiactinospora rosea</name>
    <dbReference type="NCBI Taxonomy" id="2248750"/>
    <lineage>
        <taxon>Bacteria</taxon>
        <taxon>Bacillati</taxon>
        <taxon>Actinomycetota</taxon>
        <taxon>Actinomycetes</taxon>
        <taxon>Streptosporangiales</taxon>
        <taxon>Streptosporangiaceae</taxon>
        <taxon>Spongiactinospora</taxon>
    </lineage>
</organism>
<dbReference type="EMBL" id="QMEY01000013">
    <property type="protein sequence ID" value="RBQ16999.1"/>
    <property type="molecule type" value="Genomic_DNA"/>
</dbReference>
<sequence length="108" mass="11089">MLTSMPTTTPAAYVALWCVVVLGGCAPAGAGEYLVIANGTGETVSVRGRLQARPFAVLGPGEGTSISFPGWMCEEHAPGNSLVATVGDGRTYTYGPPLCNGRAWEIAS</sequence>
<name>A0A366LUG8_9ACTN</name>
<protein>
    <submittedName>
        <fullName evidence="1">Uncharacterized protein</fullName>
    </submittedName>
</protein>